<gene>
    <name evidence="1" type="ORF">CDAR_607951</name>
</gene>
<proteinExistence type="predicted"/>
<organism evidence="1 2">
    <name type="scientific">Caerostris darwini</name>
    <dbReference type="NCBI Taxonomy" id="1538125"/>
    <lineage>
        <taxon>Eukaryota</taxon>
        <taxon>Metazoa</taxon>
        <taxon>Ecdysozoa</taxon>
        <taxon>Arthropoda</taxon>
        <taxon>Chelicerata</taxon>
        <taxon>Arachnida</taxon>
        <taxon>Araneae</taxon>
        <taxon>Araneomorphae</taxon>
        <taxon>Entelegynae</taxon>
        <taxon>Araneoidea</taxon>
        <taxon>Araneidae</taxon>
        <taxon>Caerostris</taxon>
    </lineage>
</organism>
<evidence type="ECO:0000313" key="1">
    <source>
        <dbReference type="EMBL" id="GIY58576.1"/>
    </source>
</evidence>
<protein>
    <submittedName>
        <fullName evidence="1">Uncharacterized protein</fullName>
    </submittedName>
</protein>
<dbReference type="Proteomes" id="UP001054837">
    <property type="component" value="Unassembled WGS sequence"/>
</dbReference>
<keyword evidence="2" id="KW-1185">Reference proteome</keyword>
<accession>A0AAV4ULI7</accession>
<name>A0AAV4ULI7_9ARAC</name>
<reference evidence="1 2" key="1">
    <citation type="submission" date="2021-06" db="EMBL/GenBank/DDBJ databases">
        <title>Caerostris darwini draft genome.</title>
        <authorList>
            <person name="Kono N."/>
            <person name="Arakawa K."/>
        </authorList>
    </citation>
    <scope>NUCLEOTIDE SEQUENCE [LARGE SCALE GENOMIC DNA]</scope>
</reference>
<sequence length="101" mass="11543">MQRDFPMLQILREMAMTAIKATPLTLAGVNERCSARTNEMPPHEDAKCHRKHPADRYLHSLCAQLKHFDCFKSIDSVKWGGGMLYNRDAQTTACLTITPFY</sequence>
<comment type="caution">
    <text evidence="1">The sequence shown here is derived from an EMBL/GenBank/DDBJ whole genome shotgun (WGS) entry which is preliminary data.</text>
</comment>
<dbReference type="EMBL" id="BPLQ01011519">
    <property type="protein sequence ID" value="GIY58576.1"/>
    <property type="molecule type" value="Genomic_DNA"/>
</dbReference>
<dbReference type="AlphaFoldDB" id="A0AAV4ULI7"/>
<evidence type="ECO:0000313" key="2">
    <source>
        <dbReference type="Proteomes" id="UP001054837"/>
    </source>
</evidence>